<feature type="domain" description="PepSY" evidence="3">
    <location>
        <begin position="158"/>
        <end position="205"/>
    </location>
</feature>
<reference evidence="4 5" key="1">
    <citation type="submission" date="2019-11" db="EMBL/GenBank/DDBJ databases">
        <title>FDA dAtabase for Regulatory Grade micrObial Sequences (FDA-ARGOS): Supporting development and validation of Infectious Disease Dx tests.</title>
        <authorList>
            <person name="Turner S."/>
            <person name="Byrd R."/>
            <person name="Tallon L."/>
            <person name="Sadzewicz L."/>
            <person name="Vavikolanu K."/>
            <person name="Mehta A."/>
            <person name="Aluvathingal J."/>
            <person name="Nadendla S."/>
            <person name="Myers T."/>
            <person name="Yan Y."/>
            <person name="Sichtig H."/>
        </authorList>
    </citation>
    <scope>NUCLEOTIDE SEQUENCE [LARGE SCALE GENOMIC DNA]</scope>
    <source>
        <strain evidence="4 5">FDAARGOS_741</strain>
    </source>
</reference>
<keyword evidence="2" id="KW-1133">Transmembrane helix</keyword>
<dbReference type="RefSeq" id="WP_004633135.1">
    <property type="nucleotide sequence ID" value="NZ_CAXSSU010000001.1"/>
</dbReference>
<dbReference type="Gene3D" id="3.10.450.40">
    <property type="match status" value="1"/>
</dbReference>
<feature type="region of interest" description="Disordered" evidence="1">
    <location>
        <begin position="1"/>
        <end position="38"/>
    </location>
</feature>
<feature type="region of interest" description="Disordered" evidence="1">
    <location>
        <begin position="85"/>
        <end position="118"/>
    </location>
</feature>
<keyword evidence="2" id="KW-0812">Transmembrane</keyword>
<evidence type="ECO:0000256" key="2">
    <source>
        <dbReference type="SAM" id="Phobius"/>
    </source>
</evidence>
<keyword evidence="5" id="KW-1185">Reference proteome</keyword>
<accession>A0AAP9HBS6</accession>
<dbReference type="EMBL" id="CP046314">
    <property type="protein sequence ID" value="QGS08825.1"/>
    <property type="molecule type" value="Genomic_DNA"/>
</dbReference>
<dbReference type="AlphaFoldDB" id="A0AAP9HBS6"/>
<evidence type="ECO:0000313" key="5">
    <source>
        <dbReference type="Proteomes" id="UP000425411"/>
    </source>
</evidence>
<feature type="transmembrane region" description="Helical" evidence="2">
    <location>
        <begin position="40"/>
        <end position="62"/>
    </location>
</feature>
<dbReference type="Pfam" id="PF03413">
    <property type="entry name" value="PepSY"/>
    <property type="match status" value="1"/>
</dbReference>
<gene>
    <name evidence="4" type="ORF">FOC49_02465</name>
</gene>
<keyword evidence="2" id="KW-0472">Membrane</keyword>
<dbReference type="Proteomes" id="UP000425411">
    <property type="component" value="Chromosome"/>
</dbReference>
<name>A0AAP9HBS6_9BACL</name>
<proteinExistence type="predicted"/>
<evidence type="ECO:0000259" key="3">
    <source>
        <dbReference type="Pfam" id="PF03413"/>
    </source>
</evidence>
<evidence type="ECO:0000313" key="4">
    <source>
        <dbReference type="EMBL" id="QGS08825.1"/>
    </source>
</evidence>
<organism evidence="4 5">
    <name type="scientific">Gemella morbillorum</name>
    <dbReference type="NCBI Taxonomy" id="29391"/>
    <lineage>
        <taxon>Bacteria</taxon>
        <taxon>Bacillati</taxon>
        <taxon>Bacillota</taxon>
        <taxon>Bacilli</taxon>
        <taxon>Bacillales</taxon>
        <taxon>Gemellaceae</taxon>
        <taxon>Gemella</taxon>
    </lineage>
</organism>
<sequence>MTKNIDNNEIETLEGVYTQTTETEHQEENYSQPNKPKKNFLKPLIIGALAVAVTGGAGSYAYNKYEQGKRAKVQEAYSKIKMNVDNQSQSNQSTNPQNNESTQQNNSNNNASVSNTNNTQQATNNVQQNSTSNIKSQEEVQRIVAQAISTPEGDIYFKKIRTEYEDDYAYQNNGAPLLIYDIEVRANGLEYDIEIDAVTGKVLKVKIDS</sequence>
<protein>
    <submittedName>
        <fullName evidence="4">Peptidase</fullName>
    </submittedName>
</protein>
<dbReference type="InterPro" id="IPR025711">
    <property type="entry name" value="PepSY"/>
</dbReference>
<feature type="compositionally biased region" description="Low complexity" evidence="1">
    <location>
        <begin position="86"/>
        <end position="118"/>
    </location>
</feature>
<evidence type="ECO:0000256" key="1">
    <source>
        <dbReference type="SAM" id="MobiDB-lite"/>
    </source>
</evidence>